<gene>
    <name evidence="3" type="ORF">DFH07DRAFT_1055438</name>
</gene>
<comment type="caution">
    <text evidence="3">The sequence shown here is derived from an EMBL/GenBank/DDBJ whole genome shotgun (WGS) entry which is preliminary data.</text>
</comment>
<accession>A0AAD7KF53</accession>
<dbReference type="InterPro" id="IPR036282">
    <property type="entry name" value="Glutathione-S-Trfase_C_sf"/>
</dbReference>
<evidence type="ECO:0000259" key="2">
    <source>
        <dbReference type="Pfam" id="PF22041"/>
    </source>
</evidence>
<dbReference type="Gene3D" id="3.40.30.10">
    <property type="entry name" value="Glutaredoxin"/>
    <property type="match status" value="1"/>
</dbReference>
<keyword evidence="4" id="KW-1185">Reference proteome</keyword>
<sequence length="251" mass="28274">MDASNPIVFYDIASAPPVRPFAPNPRKTRYALNFKRVHYRTEWVDLPDVASVRKKIGAAPVRTHDRDGRPFYTLPIIHDPSTGAIVGDSFDIACYLDKTYPGGPPLFPPSTTAVQAAFNKYVDNFFNPFVILCVHGMPLNPATAEVSRADFCWRAGKERWDELTVVGKERASVLEKLNAALGGELAKWYSYSDGPFMEGENPLYADFVVGGWLAFMSVTLPAKEWDDIQTWQDGLWGRLHRTLQERYAEVK</sequence>
<evidence type="ECO:0000313" key="3">
    <source>
        <dbReference type="EMBL" id="KAJ7781882.1"/>
    </source>
</evidence>
<evidence type="ECO:0000259" key="1">
    <source>
        <dbReference type="Pfam" id="PF13409"/>
    </source>
</evidence>
<proteinExistence type="predicted"/>
<dbReference type="SUPFAM" id="SSF52833">
    <property type="entry name" value="Thioredoxin-like"/>
    <property type="match status" value="1"/>
</dbReference>
<feature type="domain" description="GST N-terminal" evidence="1">
    <location>
        <begin position="23"/>
        <end position="98"/>
    </location>
</feature>
<dbReference type="InterPro" id="IPR004045">
    <property type="entry name" value="Glutathione_S-Trfase_N"/>
</dbReference>
<dbReference type="Proteomes" id="UP001215280">
    <property type="component" value="Unassembled WGS sequence"/>
</dbReference>
<dbReference type="Gene3D" id="1.20.1050.10">
    <property type="match status" value="1"/>
</dbReference>
<dbReference type="Pfam" id="PF13409">
    <property type="entry name" value="GST_N_2"/>
    <property type="match status" value="1"/>
</dbReference>
<evidence type="ECO:0008006" key="5">
    <source>
        <dbReference type="Google" id="ProtNLM"/>
    </source>
</evidence>
<protein>
    <recommendedName>
        <fullName evidence="5">GST N-terminal domain-containing protein</fullName>
    </recommendedName>
</protein>
<reference evidence="3" key="1">
    <citation type="submission" date="2023-03" db="EMBL/GenBank/DDBJ databases">
        <title>Massive genome expansion in bonnet fungi (Mycena s.s.) driven by repeated elements and novel gene families across ecological guilds.</title>
        <authorList>
            <consortium name="Lawrence Berkeley National Laboratory"/>
            <person name="Harder C.B."/>
            <person name="Miyauchi S."/>
            <person name="Viragh M."/>
            <person name="Kuo A."/>
            <person name="Thoen E."/>
            <person name="Andreopoulos B."/>
            <person name="Lu D."/>
            <person name="Skrede I."/>
            <person name="Drula E."/>
            <person name="Henrissat B."/>
            <person name="Morin E."/>
            <person name="Kohler A."/>
            <person name="Barry K."/>
            <person name="LaButti K."/>
            <person name="Morin E."/>
            <person name="Salamov A."/>
            <person name="Lipzen A."/>
            <person name="Mereny Z."/>
            <person name="Hegedus B."/>
            <person name="Baldrian P."/>
            <person name="Stursova M."/>
            <person name="Weitz H."/>
            <person name="Taylor A."/>
            <person name="Grigoriev I.V."/>
            <person name="Nagy L.G."/>
            <person name="Martin F."/>
            <person name="Kauserud H."/>
        </authorList>
    </citation>
    <scope>NUCLEOTIDE SEQUENCE</scope>
    <source>
        <strain evidence="3">CBHHK188m</strain>
    </source>
</reference>
<dbReference type="EMBL" id="JARJLG010000004">
    <property type="protein sequence ID" value="KAJ7781882.1"/>
    <property type="molecule type" value="Genomic_DNA"/>
</dbReference>
<feature type="domain" description="Glutathione S-transferase UstS-like C-terminal" evidence="2">
    <location>
        <begin position="113"/>
        <end position="244"/>
    </location>
</feature>
<organism evidence="3 4">
    <name type="scientific">Mycena maculata</name>
    <dbReference type="NCBI Taxonomy" id="230809"/>
    <lineage>
        <taxon>Eukaryota</taxon>
        <taxon>Fungi</taxon>
        <taxon>Dikarya</taxon>
        <taxon>Basidiomycota</taxon>
        <taxon>Agaricomycotina</taxon>
        <taxon>Agaricomycetes</taxon>
        <taxon>Agaricomycetidae</taxon>
        <taxon>Agaricales</taxon>
        <taxon>Marasmiineae</taxon>
        <taxon>Mycenaceae</taxon>
        <taxon>Mycena</taxon>
    </lineage>
</organism>
<dbReference type="InterPro" id="IPR036249">
    <property type="entry name" value="Thioredoxin-like_sf"/>
</dbReference>
<dbReference type="Pfam" id="PF22041">
    <property type="entry name" value="GST_C_7"/>
    <property type="match status" value="1"/>
</dbReference>
<dbReference type="AlphaFoldDB" id="A0AAD7KF53"/>
<evidence type="ECO:0000313" key="4">
    <source>
        <dbReference type="Proteomes" id="UP001215280"/>
    </source>
</evidence>
<name>A0AAD7KF53_9AGAR</name>
<dbReference type="SUPFAM" id="SSF47616">
    <property type="entry name" value="GST C-terminal domain-like"/>
    <property type="match status" value="1"/>
</dbReference>
<dbReference type="InterPro" id="IPR054416">
    <property type="entry name" value="GST_UstS-like_C"/>
</dbReference>